<protein>
    <submittedName>
        <fullName evidence="2">Uncharacterized protein</fullName>
    </submittedName>
</protein>
<sequence>ASYDLPPQAHSVPQGAVDAQACEATPGEGVILNQPVANHAPGAAAFPAAGTLKDIVLLLNNTLKTTVEALIVATKQGASPTVPTQQQLQEPQPQPLQQPAQHFQQQARCEHSYQLQQQQWLLQQQHLQHQQQHQPHQHQQQQRLTFAEHSYQQ</sequence>
<reference evidence="2" key="1">
    <citation type="submission" date="2021-02" db="EMBL/GenBank/DDBJ databases">
        <authorList>
            <person name="Dougan E. K."/>
            <person name="Rhodes N."/>
            <person name="Thang M."/>
            <person name="Chan C."/>
        </authorList>
    </citation>
    <scope>NUCLEOTIDE SEQUENCE</scope>
</reference>
<accession>A0A813E4D9</accession>
<evidence type="ECO:0000256" key="1">
    <source>
        <dbReference type="SAM" id="MobiDB-lite"/>
    </source>
</evidence>
<gene>
    <name evidence="2" type="ORF">PGLA1383_LOCUS12283</name>
</gene>
<name>A0A813E4D9_POLGL</name>
<comment type="caution">
    <text evidence="2">The sequence shown here is derived from an EMBL/GenBank/DDBJ whole genome shotgun (WGS) entry which is preliminary data.</text>
</comment>
<evidence type="ECO:0000313" key="3">
    <source>
        <dbReference type="Proteomes" id="UP000654075"/>
    </source>
</evidence>
<feature type="non-terminal residue" evidence="2">
    <location>
        <position position="1"/>
    </location>
</feature>
<feature type="compositionally biased region" description="Low complexity" evidence="1">
    <location>
        <begin position="83"/>
        <end position="106"/>
    </location>
</feature>
<feature type="region of interest" description="Disordered" evidence="1">
    <location>
        <begin position="124"/>
        <end position="153"/>
    </location>
</feature>
<dbReference type="AlphaFoldDB" id="A0A813E4D9"/>
<organism evidence="2 3">
    <name type="scientific">Polarella glacialis</name>
    <name type="common">Dinoflagellate</name>
    <dbReference type="NCBI Taxonomy" id="89957"/>
    <lineage>
        <taxon>Eukaryota</taxon>
        <taxon>Sar</taxon>
        <taxon>Alveolata</taxon>
        <taxon>Dinophyceae</taxon>
        <taxon>Suessiales</taxon>
        <taxon>Suessiaceae</taxon>
        <taxon>Polarella</taxon>
    </lineage>
</organism>
<feature type="compositionally biased region" description="Low complexity" evidence="1">
    <location>
        <begin position="124"/>
        <end position="142"/>
    </location>
</feature>
<evidence type="ECO:0000313" key="2">
    <source>
        <dbReference type="EMBL" id="CAE8593694.1"/>
    </source>
</evidence>
<keyword evidence="3" id="KW-1185">Reference proteome</keyword>
<dbReference type="EMBL" id="CAJNNV010006495">
    <property type="protein sequence ID" value="CAE8593694.1"/>
    <property type="molecule type" value="Genomic_DNA"/>
</dbReference>
<proteinExistence type="predicted"/>
<dbReference type="Proteomes" id="UP000654075">
    <property type="component" value="Unassembled WGS sequence"/>
</dbReference>
<feature type="region of interest" description="Disordered" evidence="1">
    <location>
        <begin position="76"/>
        <end position="108"/>
    </location>
</feature>